<evidence type="ECO:0000313" key="1">
    <source>
        <dbReference type="EMBL" id="PTQ55065.1"/>
    </source>
</evidence>
<dbReference type="AlphaFoldDB" id="A0A2R6XXC1"/>
<comment type="caution">
    <text evidence="1">The sequence shown here is derived from an EMBL/GenBank/DDBJ whole genome shotgun (WGS) entry which is preliminary data.</text>
</comment>
<sequence>MEKKPYDKEDIGYSVQVVIVLICRYESDKYGDGYGDVGDHCYDG</sequence>
<dbReference type="Proteomes" id="UP000244338">
    <property type="component" value="Unassembled WGS sequence"/>
</dbReference>
<dbReference type="EMBL" id="PEBX01000212">
    <property type="protein sequence ID" value="PTQ55065.1"/>
    <property type="molecule type" value="Genomic_DNA"/>
</dbReference>
<organism evidence="1 2">
    <name type="scientific">Candidatus Carbonibacillus altaicus</name>
    <dbReference type="NCBI Taxonomy" id="2163959"/>
    <lineage>
        <taxon>Bacteria</taxon>
        <taxon>Bacillati</taxon>
        <taxon>Bacillota</taxon>
        <taxon>Bacilli</taxon>
        <taxon>Bacillales</taxon>
        <taxon>Candidatus Carbonibacillus</taxon>
    </lineage>
</organism>
<protein>
    <submittedName>
        <fullName evidence="1">Uncharacterized protein</fullName>
    </submittedName>
</protein>
<reference evidence="2" key="1">
    <citation type="journal article" date="2018" name="Sci. Rep.">
        <title>Lignite coal burning seam in the remote Altai Mountains harbors a hydrogen-driven thermophilic microbial community.</title>
        <authorList>
            <person name="Kadnikov V.V."/>
            <person name="Mardanov A.V."/>
            <person name="Ivasenko D.A."/>
            <person name="Antsiferov D.V."/>
            <person name="Beletsky A.V."/>
            <person name="Karnachuk O.V."/>
            <person name="Ravin N.V."/>
        </authorList>
    </citation>
    <scope>NUCLEOTIDE SEQUENCE [LARGE SCALE GENOMIC DNA]</scope>
</reference>
<name>A0A2R6XXC1_9BACL</name>
<gene>
    <name evidence="1" type="ORF">BSOLF_0769</name>
</gene>
<accession>A0A2R6XXC1</accession>
<evidence type="ECO:0000313" key="2">
    <source>
        <dbReference type="Proteomes" id="UP000244338"/>
    </source>
</evidence>
<proteinExistence type="predicted"/>